<dbReference type="Proteomes" id="UP000642920">
    <property type="component" value="Unassembled WGS sequence"/>
</dbReference>
<accession>A0A937APR9</accession>
<name>A0A937APR9_9BACT</name>
<feature type="domain" description="Outer membrane protein beta-barrel" evidence="2">
    <location>
        <begin position="21"/>
        <end position="181"/>
    </location>
</feature>
<evidence type="ECO:0000259" key="2">
    <source>
        <dbReference type="Pfam" id="PF13568"/>
    </source>
</evidence>
<reference evidence="3" key="1">
    <citation type="submission" date="2021-01" db="EMBL/GenBank/DDBJ databases">
        <title>Marivirga sp. nov., isolated from intertidal surface sediments.</title>
        <authorList>
            <person name="Zhang M."/>
        </authorList>
    </citation>
    <scope>NUCLEOTIDE SEQUENCE</scope>
    <source>
        <strain evidence="3">SM1354</strain>
    </source>
</reference>
<dbReference type="InterPro" id="IPR025665">
    <property type="entry name" value="Beta-barrel_OMP_2"/>
</dbReference>
<evidence type="ECO:0000256" key="1">
    <source>
        <dbReference type="SAM" id="SignalP"/>
    </source>
</evidence>
<dbReference type="EMBL" id="JAERQG010000004">
    <property type="protein sequence ID" value="MBL0766572.1"/>
    <property type="molecule type" value="Genomic_DNA"/>
</dbReference>
<keyword evidence="4" id="KW-1185">Reference proteome</keyword>
<dbReference type="RefSeq" id="WP_201923267.1">
    <property type="nucleotide sequence ID" value="NZ_JAERQG010000004.1"/>
</dbReference>
<evidence type="ECO:0000313" key="4">
    <source>
        <dbReference type="Proteomes" id="UP000642920"/>
    </source>
</evidence>
<sequence>MKTKFFGVVLLMVIFSIDATAQDSHAGIRGSLNLSNWYTGDDVNDENLKVGFAIGGFYRSYLTENLSLQPGLEFSQKGSTFTYNNIFGDGEIRGILNYIELPVLLNFHLTETLHVGAGPYAALLIGAKQKTVDDDGSTQDVEEYDRDDFTTLDYGLSFDGGIDLEGISAGLRYNLGMNDVIWENSLEDTNLGKNSVLQVYLQLNF</sequence>
<protein>
    <submittedName>
        <fullName evidence="3">PorT family protein</fullName>
    </submittedName>
</protein>
<keyword evidence="1" id="KW-0732">Signal</keyword>
<proteinExistence type="predicted"/>
<gene>
    <name evidence="3" type="ORF">JKP34_14990</name>
</gene>
<comment type="caution">
    <text evidence="3">The sequence shown here is derived from an EMBL/GenBank/DDBJ whole genome shotgun (WGS) entry which is preliminary data.</text>
</comment>
<dbReference type="Pfam" id="PF13568">
    <property type="entry name" value="OMP_b-brl_2"/>
    <property type="match status" value="1"/>
</dbReference>
<dbReference type="AlphaFoldDB" id="A0A937APR9"/>
<organism evidence="3 4">
    <name type="scientific">Marivirga atlantica</name>
    <dbReference type="NCBI Taxonomy" id="1548457"/>
    <lineage>
        <taxon>Bacteria</taxon>
        <taxon>Pseudomonadati</taxon>
        <taxon>Bacteroidota</taxon>
        <taxon>Cytophagia</taxon>
        <taxon>Cytophagales</taxon>
        <taxon>Marivirgaceae</taxon>
        <taxon>Marivirga</taxon>
    </lineage>
</organism>
<feature type="signal peptide" evidence="1">
    <location>
        <begin position="1"/>
        <end position="21"/>
    </location>
</feature>
<feature type="chain" id="PRO_5037704196" evidence="1">
    <location>
        <begin position="22"/>
        <end position="205"/>
    </location>
</feature>
<evidence type="ECO:0000313" key="3">
    <source>
        <dbReference type="EMBL" id="MBL0766572.1"/>
    </source>
</evidence>